<evidence type="ECO:0000313" key="2">
    <source>
        <dbReference type="EMBL" id="WUQ83235.1"/>
    </source>
</evidence>
<dbReference type="Proteomes" id="UP001432222">
    <property type="component" value="Chromosome"/>
</dbReference>
<dbReference type="EMBL" id="CP108110">
    <property type="protein sequence ID" value="WUQ83235.1"/>
    <property type="molecule type" value="Genomic_DNA"/>
</dbReference>
<evidence type="ECO:0000313" key="3">
    <source>
        <dbReference type="Proteomes" id="UP001432222"/>
    </source>
</evidence>
<dbReference type="RefSeq" id="WP_328954269.1">
    <property type="nucleotide sequence ID" value="NZ_CP108110.1"/>
</dbReference>
<evidence type="ECO:0000256" key="1">
    <source>
        <dbReference type="SAM" id="SignalP"/>
    </source>
</evidence>
<accession>A0ABZ1TY01</accession>
<keyword evidence="1" id="KW-0732">Signal</keyword>
<protein>
    <recommendedName>
        <fullName evidence="4">Chagasin family peptidase inhibitor I42</fullName>
    </recommendedName>
</protein>
<name>A0ABZ1TY01_9ACTN</name>
<keyword evidence="3" id="KW-1185">Reference proteome</keyword>
<evidence type="ECO:0008006" key="4">
    <source>
        <dbReference type="Google" id="ProtNLM"/>
    </source>
</evidence>
<organism evidence="2 3">
    <name type="scientific">Kitasatospora purpeofusca</name>
    <dbReference type="NCBI Taxonomy" id="67352"/>
    <lineage>
        <taxon>Bacteria</taxon>
        <taxon>Bacillati</taxon>
        <taxon>Actinomycetota</taxon>
        <taxon>Actinomycetes</taxon>
        <taxon>Kitasatosporales</taxon>
        <taxon>Streptomycetaceae</taxon>
        <taxon>Kitasatospora</taxon>
    </lineage>
</organism>
<gene>
    <name evidence="2" type="ORF">OHA16_09770</name>
</gene>
<reference evidence="2" key="1">
    <citation type="submission" date="2022-10" db="EMBL/GenBank/DDBJ databases">
        <title>The complete genomes of actinobacterial strains from the NBC collection.</title>
        <authorList>
            <person name="Joergensen T.S."/>
            <person name="Alvarez Arevalo M."/>
            <person name="Sterndorff E.B."/>
            <person name="Faurdal D."/>
            <person name="Vuksanovic O."/>
            <person name="Mourched A.-S."/>
            <person name="Charusanti P."/>
            <person name="Shaw S."/>
            <person name="Blin K."/>
            <person name="Weber T."/>
        </authorList>
    </citation>
    <scope>NUCLEOTIDE SEQUENCE</scope>
    <source>
        <strain evidence="2">NBC_00222</strain>
    </source>
</reference>
<proteinExistence type="predicted"/>
<sequence length="140" mass="14219">MKTLRLFTLPAAALALALSAAPAATAPTTASTTTTTSTVHIVSADGGTTVHAGVGDTVQVDLTALRDYTVTWYWYAPAAVSAAVLTQTAGSADPNGNSHATFTASTAGTSDINAIGRCVPDPRTVCPPFVARWKVTVVVS</sequence>
<feature type="signal peptide" evidence="1">
    <location>
        <begin position="1"/>
        <end position="26"/>
    </location>
</feature>
<feature type="chain" id="PRO_5047550309" description="Chagasin family peptidase inhibitor I42" evidence="1">
    <location>
        <begin position="27"/>
        <end position="140"/>
    </location>
</feature>